<dbReference type="HOGENOM" id="CLU_2158369_0_0_1"/>
<dbReference type="AlphaFoldDB" id="A0A072PRA5"/>
<evidence type="ECO:0000313" key="8">
    <source>
        <dbReference type="Proteomes" id="UP000027920"/>
    </source>
</evidence>
<sequence length="111" mass="12197">MVSVGPAYPLAAHHSEVHLTWQANNVRGQWKRAFVSALNVFFAGCGGIMGGTVFRGQDSPTYLPGLITCMICDVLIVVITASIAGYFAWCNKKPNEGKMVIEGLEWFRYTL</sequence>
<keyword evidence="8" id="KW-1185">Reference proteome</keyword>
<accession>A0A072PRA5</accession>
<dbReference type="PANTHER" id="PTHR43791">
    <property type="entry name" value="PERMEASE-RELATED"/>
    <property type="match status" value="1"/>
</dbReference>
<organism evidence="7 8">
    <name type="scientific">Exophiala aquamarina CBS 119918</name>
    <dbReference type="NCBI Taxonomy" id="1182545"/>
    <lineage>
        <taxon>Eukaryota</taxon>
        <taxon>Fungi</taxon>
        <taxon>Dikarya</taxon>
        <taxon>Ascomycota</taxon>
        <taxon>Pezizomycotina</taxon>
        <taxon>Eurotiomycetes</taxon>
        <taxon>Chaetothyriomycetidae</taxon>
        <taxon>Chaetothyriales</taxon>
        <taxon>Herpotrichiellaceae</taxon>
        <taxon>Exophiala</taxon>
    </lineage>
</organism>
<protein>
    <submittedName>
        <fullName evidence="7">Uncharacterized protein</fullName>
    </submittedName>
</protein>
<dbReference type="VEuPathDB" id="FungiDB:A1O9_00373"/>
<comment type="caution">
    <text evidence="7">The sequence shown here is derived from an EMBL/GenBank/DDBJ whole genome shotgun (WGS) entry which is preliminary data.</text>
</comment>
<dbReference type="GeneID" id="25275325"/>
<evidence type="ECO:0000256" key="6">
    <source>
        <dbReference type="SAM" id="Phobius"/>
    </source>
</evidence>
<evidence type="ECO:0000256" key="2">
    <source>
        <dbReference type="ARBA" id="ARBA00022448"/>
    </source>
</evidence>
<name>A0A072PRA5_9EURO</name>
<keyword evidence="2" id="KW-0813">Transport</keyword>
<gene>
    <name evidence="7" type="ORF">A1O9_00373</name>
</gene>
<feature type="transmembrane region" description="Helical" evidence="6">
    <location>
        <begin position="33"/>
        <end position="53"/>
    </location>
</feature>
<reference evidence="7 8" key="1">
    <citation type="submission" date="2013-03" db="EMBL/GenBank/DDBJ databases">
        <title>The Genome Sequence of Exophiala aquamarina CBS 119918.</title>
        <authorList>
            <consortium name="The Broad Institute Genomics Platform"/>
            <person name="Cuomo C."/>
            <person name="de Hoog S."/>
            <person name="Gorbushina A."/>
            <person name="Walker B."/>
            <person name="Young S.K."/>
            <person name="Zeng Q."/>
            <person name="Gargeya S."/>
            <person name="Fitzgerald M."/>
            <person name="Haas B."/>
            <person name="Abouelleil A."/>
            <person name="Allen A.W."/>
            <person name="Alvarado L."/>
            <person name="Arachchi H.M."/>
            <person name="Berlin A.M."/>
            <person name="Chapman S.B."/>
            <person name="Gainer-Dewar J."/>
            <person name="Goldberg J."/>
            <person name="Griggs A."/>
            <person name="Gujja S."/>
            <person name="Hansen M."/>
            <person name="Howarth C."/>
            <person name="Imamovic A."/>
            <person name="Ireland A."/>
            <person name="Larimer J."/>
            <person name="McCowan C."/>
            <person name="Murphy C."/>
            <person name="Pearson M."/>
            <person name="Poon T.W."/>
            <person name="Priest M."/>
            <person name="Roberts A."/>
            <person name="Saif S."/>
            <person name="Shea T."/>
            <person name="Sisk P."/>
            <person name="Sykes S."/>
            <person name="Wortman J."/>
            <person name="Nusbaum C."/>
            <person name="Birren B."/>
        </authorList>
    </citation>
    <scope>NUCLEOTIDE SEQUENCE [LARGE SCALE GENOMIC DNA]</scope>
    <source>
        <strain evidence="7 8">CBS 119918</strain>
    </source>
</reference>
<dbReference type="GO" id="GO:0022857">
    <property type="term" value="F:transmembrane transporter activity"/>
    <property type="evidence" value="ECO:0007669"/>
    <property type="project" value="TreeGrafter"/>
</dbReference>
<dbReference type="GO" id="GO:0016020">
    <property type="term" value="C:membrane"/>
    <property type="evidence" value="ECO:0007669"/>
    <property type="project" value="UniProtKB-SubCell"/>
</dbReference>
<keyword evidence="5 6" id="KW-0472">Membrane</keyword>
<evidence type="ECO:0000256" key="3">
    <source>
        <dbReference type="ARBA" id="ARBA00022692"/>
    </source>
</evidence>
<comment type="subcellular location">
    <subcellularLocation>
        <location evidence="1">Membrane</location>
        <topology evidence="1">Multi-pass membrane protein</topology>
    </subcellularLocation>
</comment>
<keyword evidence="4 6" id="KW-1133">Transmembrane helix</keyword>
<evidence type="ECO:0000256" key="4">
    <source>
        <dbReference type="ARBA" id="ARBA00022989"/>
    </source>
</evidence>
<evidence type="ECO:0000256" key="5">
    <source>
        <dbReference type="ARBA" id="ARBA00023136"/>
    </source>
</evidence>
<keyword evidence="3 6" id="KW-0812">Transmembrane</keyword>
<evidence type="ECO:0000256" key="1">
    <source>
        <dbReference type="ARBA" id="ARBA00004141"/>
    </source>
</evidence>
<proteinExistence type="predicted"/>
<dbReference type="RefSeq" id="XP_013264991.1">
    <property type="nucleotide sequence ID" value="XM_013409537.1"/>
</dbReference>
<dbReference type="Proteomes" id="UP000027920">
    <property type="component" value="Unassembled WGS sequence"/>
</dbReference>
<dbReference type="PANTHER" id="PTHR43791:SF47">
    <property type="entry name" value="MAJOR FACILITATOR SUPERFAMILY (MFS) PROFILE DOMAIN-CONTAINING PROTEIN-RELATED"/>
    <property type="match status" value="1"/>
</dbReference>
<dbReference type="EMBL" id="AMGV01000001">
    <property type="protein sequence ID" value="KEF62401.1"/>
    <property type="molecule type" value="Genomic_DNA"/>
</dbReference>
<evidence type="ECO:0000313" key="7">
    <source>
        <dbReference type="EMBL" id="KEF62401.1"/>
    </source>
</evidence>
<dbReference type="OrthoDB" id="3639251at2759"/>
<feature type="transmembrane region" description="Helical" evidence="6">
    <location>
        <begin position="65"/>
        <end position="89"/>
    </location>
</feature>